<name>A0ABQ6YGU6_9NOCA</name>
<dbReference type="EMBL" id="VMSD01000011">
    <property type="protein sequence ID" value="KAF0842575.1"/>
    <property type="molecule type" value="Genomic_DNA"/>
</dbReference>
<gene>
    <name evidence="1" type="ORF">FNL39_111156</name>
</gene>
<sequence>MFVSITDTGTGQIVFRDTDQYSTSRHHRYVVGWISSEPEQLWVYSGDVGTSRFDRQADGNWLKVRSPQHIPAEIDSW</sequence>
<protein>
    <submittedName>
        <fullName evidence="1">Uncharacterized protein</fullName>
    </submittedName>
</protein>
<comment type="caution">
    <text evidence="1">The sequence shown here is derived from an EMBL/GenBank/DDBJ whole genome shotgun (WGS) entry which is preliminary data.</text>
</comment>
<keyword evidence="2" id="KW-1185">Reference proteome</keyword>
<accession>A0ABQ6YGU6</accession>
<proteinExistence type="predicted"/>
<reference evidence="1 2" key="1">
    <citation type="submission" date="2019-07" db="EMBL/GenBank/DDBJ databases">
        <title>Genomic Encyclopedia of Type Strains, Phase IV (KMG-IV): sequencing the most valuable type-strain genomes for metagenomic binning, comparative biology and taxonomic classification.</title>
        <authorList>
            <person name="Goeker M."/>
        </authorList>
    </citation>
    <scope>NUCLEOTIDE SEQUENCE [LARGE SCALE GENOMIC DNA]</scope>
    <source>
        <strain evidence="1 2">DSM 44831</strain>
    </source>
</reference>
<organism evidence="1 2">
    <name type="scientific">Nocardia caishijiensis</name>
    <dbReference type="NCBI Taxonomy" id="184756"/>
    <lineage>
        <taxon>Bacteria</taxon>
        <taxon>Bacillati</taxon>
        <taxon>Actinomycetota</taxon>
        <taxon>Actinomycetes</taxon>
        <taxon>Mycobacteriales</taxon>
        <taxon>Nocardiaceae</taxon>
        <taxon>Nocardia</taxon>
    </lineage>
</organism>
<evidence type="ECO:0000313" key="1">
    <source>
        <dbReference type="EMBL" id="KAF0842575.1"/>
    </source>
</evidence>
<evidence type="ECO:0000313" key="2">
    <source>
        <dbReference type="Proteomes" id="UP000798951"/>
    </source>
</evidence>
<dbReference type="Proteomes" id="UP000798951">
    <property type="component" value="Unassembled WGS sequence"/>
</dbReference>